<dbReference type="PANTHER" id="PTHR12468">
    <property type="entry name" value="GPI MANNOSYLTRANSFERASE 2"/>
    <property type="match status" value="1"/>
</dbReference>
<evidence type="ECO:0000256" key="2">
    <source>
        <dbReference type="ARBA" id="ARBA00004687"/>
    </source>
</evidence>
<sequence length="389" mass="41835">MTVATVVAPSVPLTGGRGRMSAIRCVGIGVGLWLVQRLAVVLTLLIGGGRLPDDLMRWDGQWYARVATDGYHLPTTTGGGSHPWFSDLAFFPGLPAAARLLHLCGLSGTWATLIAGWAGFVLAAAVVTLVGRQVGGPRVGILLVLLWGVAPRAVVESLGYSEGWFIAAVGTGLLMGLRGHWGRAGLAVCVAGLFRPAVVPAVVLLGLVWVASWPVLGRGVPASQRRHRLLGAVLAPCGIVAYMALVAFRTGAWDGYFLVQRGWGSTLGWSNQVFRTAARMWPASPYNWAYFGLVAASVVLYVLLLVAMFRTRQSLLLCGYVALILLLTVFSQGYFHSKARFMLPAFPAFLPVAQRLERMPRWITVLALLVLTGLSTWWSISVLTGRYSP</sequence>
<dbReference type="AlphaFoldDB" id="A0A3T0RYT9"/>
<feature type="transmembrane region" description="Helical" evidence="10">
    <location>
        <begin position="315"/>
        <end position="335"/>
    </location>
</feature>
<comment type="subcellular location">
    <subcellularLocation>
        <location evidence="1">Endoplasmic reticulum membrane</location>
        <topology evidence="1">Multi-pass membrane protein</topology>
    </subcellularLocation>
</comment>
<feature type="transmembrane region" description="Helical" evidence="10">
    <location>
        <begin position="109"/>
        <end position="130"/>
    </location>
</feature>
<dbReference type="GO" id="GO:0006506">
    <property type="term" value="P:GPI anchor biosynthetic process"/>
    <property type="evidence" value="ECO:0007669"/>
    <property type="project" value="UniProtKB-UniPathway"/>
</dbReference>
<keyword evidence="4" id="KW-0328">Glycosyltransferase</keyword>
<evidence type="ECO:0000256" key="4">
    <source>
        <dbReference type="ARBA" id="ARBA00022676"/>
    </source>
</evidence>
<dbReference type="KEGG" id="aji:C0Z10_05365"/>
<evidence type="ECO:0000256" key="1">
    <source>
        <dbReference type="ARBA" id="ARBA00004477"/>
    </source>
</evidence>
<evidence type="ECO:0000256" key="6">
    <source>
        <dbReference type="ARBA" id="ARBA00022692"/>
    </source>
</evidence>
<keyword evidence="7" id="KW-0256">Endoplasmic reticulum</keyword>
<keyword evidence="6 10" id="KW-0812">Transmembrane</keyword>
<feature type="transmembrane region" description="Helical" evidence="10">
    <location>
        <begin position="229"/>
        <end position="248"/>
    </location>
</feature>
<keyword evidence="9 10" id="KW-0472">Membrane</keyword>
<evidence type="ECO:0000256" key="8">
    <source>
        <dbReference type="ARBA" id="ARBA00022989"/>
    </source>
</evidence>
<feature type="transmembrane region" description="Helical" evidence="10">
    <location>
        <begin position="21"/>
        <end position="47"/>
    </location>
</feature>
<comment type="pathway">
    <text evidence="2">Glycolipid biosynthesis; glycosylphosphatidylinositol-anchor biosynthesis.</text>
</comment>
<evidence type="ECO:0000256" key="3">
    <source>
        <dbReference type="ARBA" id="ARBA00022502"/>
    </source>
</evidence>
<name>A0A3T0RYT9_9ACTN</name>
<dbReference type="GO" id="GO:0004376">
    <property type="term" value="F:GPI mannosyltransferase activity"/>
    <property type="evidence" value="ECO:0007669"/>
    <property type="project" value="InterPro"/>
</dbReference>
<keyword evidence="5" id="KW-0808">Transferase</keyword>
<dbReference type="PANTHER" id="PTHR12468:SF2">
    <property type="entry name" value="GPI MANNOSYLTRANSFERASE 2"/>
    <property type="match status" value="1"/>
</dbReference>
<feature type="transmembrane region" description="Helical" evidence="10">
    <location>
        <begin position="193"/>
        <end position="217"/>
    </location>
</feature>
<feature type="transmembrane region" description="Helical" evidence="10">
    <location>
        <begin position="362"/>
        <end position="383"/>
    </location>
</feature>
<dbReference type="GO" id="GO:0000009">
    <property type="term" value="F:alpha-1,6-mannosyltransferase activity"/>
    <property type="evidence" value="ECO:0007669"/>
    <property type="project" value="InterPro"/>
</dbReference>
<evidence type="ECO:0000313" key="12">
    <source>
        <dbReference type="Proteomes" id="UP000285875"/>
    </source>
</evidence>
<dbReference type="EMBL" id="CP025570">
    <property type="protein sequence ID" value="AZZ39270.1"/>
    <property type="molecule type" value="Genomic_DNA"/>
</dbReference>
<evidence type="ECO:0000256" key="10">
    <source>
        <dbReference type="SAM" id="Phobius"/>
    </source>
</evidence>
<keyword evidence="8 10" id="KW-1133">Transmembrane helix</keyword>
<dbReference type="InterPro" id="IPR007315">
    <property type="entry name" value="PIG-V/Gpi18"/>
</dbReference>
<keyword evidence="3" id="KW-0337">GPI-anchor biosynthesis</keyword>
<accession>A0A3T0RYT9</accession>
<feature type="transmembrane region" description="Helical" evidence="10">
    <location>
        <begin position="288"/>
        <end position="308"/>
    </location>
</feature>
<dbReference type="GO" id="GO:0016020">
    <property type="term" value="C:membrane"/>
    <property type="evidence" value="ECO:0007669"/>
    <property type="project" value="GOC"/>
</dbReference>
<proteinExistence type="predicted"/>
<evidence type="ECO:0000256" key="7">
    <source>
        <dbReference type="ARBA" id="ARBA00022824"/>
    </source>
</evidence>
<organism evidence="11 12">
    <name type="scientific">Acidipropionibacterium jensenii</name>
    <dbReference type="NCBI Taxonomy" id="1749"/>
    <lineage>
        <taxon>Bacteria</taxon>
        <taxon>Bacillati</taxon>
        <taxon>Actinomycetota</taxon>
        <taxon>Actinomycetes</taxon>
        <taxon>Propionibacteriales</taxon>
        <taxon>Propionibacteriaceae</taxon>
        <taxon>Acidipropionibacterium</taxon>
    </lineage>
</organism>
<protein>
    <recommendedName>
        <fullName evidence="13">Glycosyltransferase RgtA/B/C/D-like domain-containing protein</fullName>
    </recommendedName>
</protein>
<reference evidence="12" key="1">
    <citation type="submission" date="2017-12" db="EMBL/GenBank/DDBJ databases">
        <title>Whole genome sequencing of Acidipropionibacterium jensenii strains JS279 and JS280.</title>
        <authorList>
            <person name="Deptula P."/>
            <person name="Laine P."/>
            <person name="Smolander O.-P."/>
            <person name="Paulin L."/>
            <person name="Auvinen P."/>
            <person name="Varmanen P."/>
        </authorList>
    </citation>
    <scope>NUCLEOTIDE SEQUENCE [LARGE SCALE GENOMIC DNA]</scope>
    <source>
        <strain evidence="12">JS280</strain>
    </source>
</reference>
<gene>
    <name evidence="11" type="ORF">C0Z10_05365</name>
</gene>
<feature type="transmembrane region" description="Helical" evidence="10">
    <location>
        <begin position="136"/>
        <end position="155"/>
    </location>
</feature>
<evidence type="ECO:0000313" key="11">
    <source>
        <dbReference type="EMBL" id="AZZ39270.1"/>
    </source>
</evidence>
<evidence type="ECO:0000256" key="9">
    <source>
        <dbReference type="ARBA" id="ARBA00023136"/>
    </source>
</evidence>
<evidence type="ECO:0000256" key="5">
    <source>
        <dbReference type="ARBA" id="ARBA00022679"/>
    </source>
</evidence>
<dbReference type="Proteomes" id="UP000285875">
    <property type="component" value="Chromosome"/>
</dbReference>
<evidence type="ECO:0008006" key="13">
    <source>
        <dbReference type="Google" id="ProtNLM"/>
    </source>
</evidence>
<dbReference type="UniPathway" id="UPA00196"/>